<dbReference type="EMBL" id="WSSB01000012">
    <property type="protein sequence ID" value="MXR37874.1"/>
    <property type="molecule type" value="Genomic_DNA"/>
</dbReference>
<dbReference type="NCBIfam" id="TIGR00652">
    <property type="entry name" value="DapF"/>
    <property type="match status" value="1"/>
</dbReference>
<comment type="pathway">
    <text evidence="1 9">Amino-acid biosynthesis; L-lysine biosynthesis via DAP pathway; DL-2,6-diaminopimelate from LL-2,6-diaminopimelate: step 1/1.</text>
</comment>
<dbReference type="Gene3D" id="3.10.310.10">
    <property type="entry name" value="Diaminopimelate Epimerase, Chain A, domain 1"/>
    <property type="match status" value="2"/>
</dbReference>
<evidence type="ECO:0000256" key="6">
    <source>
        <dbReference type="ARBA" id="ARBA00023154"/>
    </source>
</evidence>
<organism evidence="11 12">
    <name type="scientific">Craterilacuibacter sinensis</name>
    <dbReference type="NCBI Taxonomy" id="2686017"/>
    <lineage>
        <taxon>Bacteria</taxon>
        <taxon>Pseudomonadati</taxon>
        <taxon>Pseudomonadota</taxon>
        <taxon>Betaproteobacteria</taxon>
        <taxon>Neisseriales</taxon>
        <taxon>Neisseriaceae</taxon>
        <taxon>Craterilacuibacter</taxon>
    </lineage>
</organism>
<dbReference type="RefSeq" id="WP_160797694.1">
    <property type="nucleotide sequence ID" value="NZ_WSSB01000012.1"/>
</dbReference>
<dbReference type="GO" id="GO:0008837">
    <property type="term" value="F:diaminopimelate epimerase activity"/>
    <property type="evidence" value="ECO:0007669"/>
    <property type="project" value="UniProtKB-UniRule"/>
</dbReference>
<feature type="binding site" evidence="9">
    <location>
        <begin position="220"/>
        <end position="221"/>
    </location>
    <ligand>
        <name>substrate</name>
    </ligand>
</feature>
<keyword evidence="6 9" id="KW-0457">Lysine biosynthesis</keyword>
<feature type="binding site" evidence="9">
    <location>
        <position position="46"/>
    </location>
    <ligand>
        <name>substrate</name>
    </ligand>
</feature>
<proteinExistence type="inferred from homology"/>
<evidence type="ECO:0000256" key="10">
    <source>
        <dbReference type="PROSITE-ProRule" id="PRU10125"/>
    </source>
</evidence>
<dbReference type="InterPro" id="IPR001653">
    <property type="entry name" value="DAP_epimerase_DapF"/>
</dbReference>
<feature type="binding site" evidence="9">
    <location>
        <begin position="210"/>
        <end position="211"/>
    </location>
    <ligand>
        <name>substrate</name>
    </ligand>
</feature>
<evidence type="ECO:0000256" key="7">
    <source>
        <dbReference type="ARBA" id="ARBA00023235"/>
    </source>
</evidence>
<evidence type="ECO:0000256" key="5">
    <source>
        <dbReference type="ARBA" id="ARBA00022605"/>
    </source>
</evidence>
<evidence type="ECO:0000256" key="2">
    <source>
        <dbReference type="ARBA" id="ARBA00010219"/>
    </source>
</evidence>
<evidence type="ECO:0000256" key="3">
    <source>
        <dbReference type="ARBA" id="ARBA00013080"/>
    </source>
</evidence>
<dbReference type="SUPFAM" id="SSF54506">
    <property type="entry name" value="Diaminopimelate epimerase-like"/>
    <property type="match status" value="1"/>
</dbReference>
<comment type="function">
    <text evidence="9">Catalyzes the stereoinversion of LL-2,6-diaminopimelate (L,L-DAP) to meso-diaminopimelate (meso-DAP), a precursor of L-lysine and an essential component of the bacterial peptidoglycan.</text>
</comment>
<feature type="active site" evidence="10">
    <location>
        <position position="75"/>
    </location>
</feature>
<feature type="binding site" evidence="9">
    <location>
        <position position="159"/>
    </location>
    <ligand>
        <name>substrate</name>
    </ligand>
</feature>
<comment type="catalytic activity">
    <reaction evidence="8 9">
        <text>(2S,6S)-2,6-diaminopimelate = meso-2,6-diaminopimelate</text>
        <dbReference type="Rhea" id="RHEA:15393"/>
        <dbReference type="ChEBI" id="CHEBI:57609"/>
        <dbReference type="ChEBI" id="CHEBI:57791"/>
        <dbReference type="EC" id="5.1.1.7"/>
    </reaction>
</comment>
<protein>
    <recommendedName>
        <fullName evidence="3 9">Diaminopimelate epimerase</fullName>
        <shortName evidence="9">DAP epimerase</shortName>
        <ecNumber evidence="3 9">5.1.1.7</ecNumber>
    </recommendedName>
    <alternativeName>
        <fullName evidence="9">PLP-independent amino acid racemase</fullName>
    </alternativeName>
</protein>
<sequence>MKLKFSKMHGLGNDFMVIDGVRQTVSLSPEHIRELGDRHFGIGFDQLLLVEPAHQPENDFCYRIYNNDGSEVQQCGNGARCFVKFVIEQQLTAKRAIRVETARGVIVPEMDLTGRIVVNMGIPRFTPQEIPFLADTAALAYPIMLSGKPYQIAALSMGNPHAVLRVEDLATAEVATLGPVLESHPSFPERVNAGFMQVIKRNEIALRVYERGAGETLACGTGACAAVVAGIRQGWLDHEVLVHARGGDLTIRWQGEGHAVMMSGPAVTVFTGEIEIGKAS</sequence>
<feature type="binding site" evidence="9">
    <location>
        <position position="66"/>
    </location>
    <ligand>
        <name>substrate</name>
    </ligand>
</feature>
<dbReference type="Proteomes" id="UP000467214">
    <property type="component" value="Unassembled WGS sequence"/>
</dbReference>
<keyword evidence="5 9" id="KW-0028">Amino-acid biosynthesis</keyword>
<feature type="active site" description="Proton donor" evidence="9">
    <location>
        <position position="75"/>
    </location>
</feature>
<evidence type="ECO:0000313" key="12">
    <source>
        <dbReference type="Proteomes" id="UP000467214"/>
    </source>
</evidence>
<keyword evidence="7 9" id="KW-0413">Isomerase</keyword>
<comment type="subcellular location">
    <subcellularLocation>
        <location evidence="9">Cytoplasm</location>
    </subcellularLocation>
</comment>
<feature type="binding site" evidence="9">
    <location>
        <position position="13"/>
    </location>
    <ligand>
        <name>substrate</name>
    </ligand>
</feature>
<dbReference type="GO" id="GO:0005829">
    <property type="term" value="C:cytosol"/>
    <property type="evidence" value="ECO:0007669"/>
    <property type="project" value="TreeGrafter"/>
</dbReference>
<dbReference type="GO" id="GO:0009089">
    <property type="term" value="P:lysine biosynthetic process via diaminopimelate"/>
    <property type="evidence" value="ECO:0007669"/>
    <property type="project" value="UniProtKB-UniRule"/>
</dbReference>
<accession>A0A845BRM0</accession>
<evidence type="ECO:0000256" key="8">
    <source>
        <dbReference type="ARBA" id="ARBA00051712"/>
    </source>
</evidence>
<dbReference type="HAMAP" id="MF_00197">
    <property type="entry name" value="DAP_epimerase"/>
    <property type="match status" value="1"/>
</dbReference>
<dbReference type="InterPro" id="IPR018510">
    <property type="entry name" value="DAP_epimerase_AS"/>
</dbReference>
<feature type="active site" description="Proton acceptor" evidence="9">
    <location>
        <position position="219"/>
    </location>
</feature>
<keyword evidence="4 9" id="KW-0963">Cytoplasm</keyword>
<evidence type="ECO:0000313" key="11">
    <source>
        <dbReference type="EMBL" id="MXR37874.1"/>
    </source>
</evidence>
<dbReference type="Pfam" id="PF01678">
    <property type="entry name" value="DAP_epimerase"/>
    <property type="match status" value="2"/>
</dbReference>
<gene>
    <name evidence="9 11" type="primary">dapF</name>
    <name evidence="11" type="ORF">GQF02_12905</name>
</gene>
<comment type="subunit">
    <text evidence="9">Homodimer.</text>
</comment>
<comment type="similarity">
    <text evidence="2 9">Belongs to the diaminopimelate epimerase family.</text>
</comment>
<dbReference type="PANTHER" id="PTHR31689:SF0">
    <property type="entry name" value="DIAMINOPIMELATE EPIMERASE"/>
    <property type="match status" value="1"/>
</dbReference>
<comment type="caution">
    <text evidence="11">The sequence shown here is derived from an EMBL/GenBank/DDBJ whole genome shotgun (WGS) entry which is preliminary data.</text>
</comment>
<reference evidence="11 12" key="1">
    <citation type="submission" date="2019-12" db="EMBL/GenBank/DDBJ databases">
        <title>Neisseriaceae gen. nov. sp. Genome sequencing and assembly.</title>
        <authorList>
            <person name="Liu Z."/>
            <person name="Li A."/>
        </authorList>
    </citation>
    <scope>NUCLEOTIDE SEQUENCE [LARGE SCALE GENOMIC DNA]</scope>
    <source>
        <strain evidence="11 12">B2N2-7</strain>
    </source>
</reference>
<dbReference type="UniPathway" id="UPA00034">
    <property type="reaction ID" value="UER00025"/>
</dbReference>
<feature type="binding site" evidence="9">
    <location>
        <begin position="76"/>
        <end position="77"/>
    </location>
    <ligand>
        <name>substrate</name>
    </ligand>
</feature>
<dbReference type="AlphaFoldDB" id="A0A845BRM0"/>
<dbReference type="PROSITE" id="PS01326">
    <property type="entry name" value="DAP_EPIMERASE"/>
    <property type="match status" value="1"/>
</dbReference>
<evidence type="ECO:0000256" key="1">
    <source>
        <dbReference type="ARBA" id="ARBA00005196"/>
    </source>
</evidence>
<name>A0A845BRM0_9NEIS</name>
<feature type="binding site" evidence="9">
    <location>
        <position position="192"/>
    </location>
    <ligand>
        <name>substrate</name>
    </ligand>
</feature>
<dbReference type="EC" id="5.1.1.7" evidence="3 9"/>
<keyword evidence="12" id="KW-1185">Reference proteome</keyword>
<feature type="site" description="Could be important to modulate the pK values of the two catalytic cysteine residues" evidence="9">
    <location>
        <position position="161"/>
    </location>
</feature>
<dbReference type="PANTHER" id="PTHR31689">
    <property type="entry name" value="DIAMINOPIMELATE EPIMERASE, CHLOROPLASTIC"/>
    <property type="match status" value="1"/>
</dbReference>
<evidence type="ECO:0000256" key="4">
    <source>
        <dbReference type="ARBA" id="ARBA00022490"/>
    </source>
</evidence>
<evidence type="ECO:0000256" key="9">
    <source>
        <dbReference type="HAMAP-Rule" id="MF_00197"/>
    </source>
</evidence>
<feature type="site" description="Could be important to modulate the pK values of the two catalytic cysteine residues" evidence="9">
    <location>
        <position position="210"/>
    </location>
</feature>
<dbReference type="FunFam" id="3.10.310.10:FF:000001">
    <property type="entry name" value="Diaminopimelate epimerase"/>
    <property type="match status" value="1"/>
</dbReference>